<reference evidence="6 7" key="1">
    <citation type="submission" date="2020-12" db="EMBL/GenBank/DDBJ databases">
        <title>Metabolic potential, ecology and presence of endohyphal bacteria is reflected in genomic diversity of Mucoromycotina.</title>
        <authorList>
            <person name="Muszewska A."/>
            <person name="Okrasinska A."/>
            <person name="Steczkiewicz K."/>
            <person name="Drgas O."/>
            <person name="Orlowska M."/>
            <person name="Perlinska-Lenart U."/>
            <person name="Aleksandrzak-Piekarczyk T."/>
            <person name="Szatraj K."/>
            <person name="Zielenkiewicz U."/>
            <person name="Pilsyk S."/>
            <person name="Malc E."/>
            <person name="Mieczkowski P."/>
            <person name="Kruszewska J.S."/>
            <person name="Biernat P."/>
            <person name="Pawlowska J."/>
        </authorList>
    </citation>
    <scope>NUCLEOTIDE SEQUENCE [LARGE SCALE GENOMIC DNA]</scope>
    <source>
        <strain evidence="6 7">CBS 142.35</strain>
    </source>
</reference>
<keyword evidence="4" id="KW-0009">Actin-binding</keyword>
<evidence type="ECO:0000256" key="5">
    <source>
        <dbReference type="ARBA" id="ARBA00023212"/>
    </source>
</evidence>
<evidence type="ECO:0000256" key="3">
    <source>
        <dbReference type="ARBA" id="ARBA00022490"/>
    </source>
</evidence>
<evidence type="ECO:0000256" key="2">
    <source>
        <dbReference type="ARBA" id="ARBA00010058"/>
    </source>
</evidence>
<accession>A0A8H7S1Z8</accession>
<dbReference type="PANTHER" id="PTHR11604">
    <property type="entry name" value="PROFILIN"/>
    <property type="match status" value="1"/>
</dbReference>
<proteinExistence type="inferred from homology"/>
<protein>
    <submittedName>
        <fullName evidence="6">Uncharacterized protein</fullName>
    </submittedName>
</protein>
<gene>
    <name evidence="6" type="ORF">INT45_012212</name>
</gene>
<dbReference type="Gene3D" id="3.30.450.30">
    <property type="entry name" value="Dynein light chain 2a, cytoplasmic"/>
    <property type="match status" value="1"/>
</dbReference>
<comment type="caution">
    <text evidence="6">The sequence shown here is derived from an EMBL/GenBank/DDBJ whole genome shotgun (WGS) entry which is preliminary data.</text>
</comment>
<sequence>MEGNIFVSPSGRVSQASVYDLMDCEMATYPSFEVSLTEIQNNIAGFNDIGSLHALGFYLADITYFTSHADDRSIHGKNGDNNVYIYKTKMMLLIGVYKEGIEPG</sequence>
<dbReference type="InterPro" id="IPR048278">
    <property type="entry name" value="PFN"/>
</dbReference>
<dbReference type="InterPro" id="IPR036140">
    <property type="entry name" value="PFN_sf"/>
</dbReference>
<dbReference type="GO" id="GO:0003785">
    <property type="term" value="F:actin monomer binding"/>
    <property type="evidence" value="ECO:0007669"/>
    <property type="project" value="TreeGrafter"/>
</dbReference>
<organism evidence="6 7">
    <name type="scientific">Circinella minor</name>
    <dbReference type="NCBI Taxonomy" id="1195481"/>
    <lineage>
        <taxon>Eukaryota</taxon>
        <taxon>Fungi</taxon>
        <taxon>Fungi incertae sedis</taxon>
        <taxon>Mucoromycota</taxon>
        <taxon>Mucoromycotina</taxon>
        <taxon>Mucoromycetes</taxon>
        <taxon>Mucorales</taxon>
        <taxon>Lichtheimiaceae</taxon>
        <taxon>Circinella</taxon>
    </lineage>
</organism>
<dbReference type="Proteomes" id="UP000646827">
    <property type="component" value="Unassembled WGS sequence"/>
</dbReference>
<dbReference type="InterPro" id="IPR005455">
    <property type="entry name" value="PFN_euk"/>
</dbReference>
<comment type="similarity">
    <text evidence="2">Belongs to the profilin family.</text>
</comment>
<evidence type="ECO:0000256" key="1">
    <source>
        <dbReference type="ARBA" id="ARBA00004245"/>
    </source>
</evidence>
<name>A0A8H7S1Z8_9FUNG</name>
<dbReference type="GO" id="GO:0005938">
    <property type="term" value="C:cell cortex"/>
    <property type="evidence" value="ECO:0007669"/>
    <property type="project" value="TreeGrafter"/>
</dbReference>
<keyword evidence="3" id="KW-0963">Cytoplasm</keyword>
<evidence type="ECO:0000313" key="6">
    <source>
        <dbReference type="EMBL" id="KAG2220036.1"/>
    </source>
</evidence>
<keyword evidence="5" id="KW-0206">Cytoskeleton</keyword>
<dbReference type="GO" id="GO:0005856">
    <property type="term" value="C:cytoskeleton"/>
    <property type="evidence" value="ECO:0007669"/>
    <property type="project" value="UniProtKB-SubCell"/>
</dbReference>
<comment type="subcellular location">
    <subcellularLocation>
        <location evidence="1">Cytoplasm</location>
        <location evidence="1">Cytoskeleton</location>
    </subcellularLocation>
</comment>
<dbReference type="Pfam" id="PF00235">
    <property type="entry name" value="Profilin"/>
    <property type="match status" value="1"/>
</dbReference>
<dbReference type="EMBL" id="JAEPRB010000154">
    <property type="protein sequence ID" value="KAG2220036.1"/>
    <property type="molecule type" value="Genomic_DNA"/>
</dbReference>
<dbReference type="PANTHER" id="PTHR11604:SF0">
    <property type="entry name" value="PROFILIN"/>
    <property type="match status" value="1"/>
</dbReference>
<dbReference type="AlphaFoldDB" id="A0A8H7S1Z8"/>
<keyword evidence="7" id="KW-1185">Reference proteome</keyword>
<evidence type="ECO:0000256" key="4">
    <source>
        <dbReference type="ARBA" id="ARBA00023203"/>
    </source>
</evidence>
<dbReference type="SUPFAM" id="SSF55770">
    <property type="entry name" value="Profilin (actin-binding protein)"/>
    <property type="match status" value="1"/>
</dbReference>
<evidence type="ECO:0000313" key="7">
    <source>
        <dbReference type="Proteomes" id="UP000646827"/>
    </source>
</evidence>
<dbReference type="OrthoDB" id="421374at2759"/>